<proteinExistence type="predicted"/>
<dbReference type="EMBL" id="ASHM01211799">
    <property type="protein sequence ID" value="PNX67573.1"/>
    <property type="molecule type" value="Genomic_DNA"/>
</dbReference>
<reference evidence="1 2" key="1">
    <citation type="journal article" date="2014" name="Am. J. Bot.">
        <title>Genome assembly and annotation for red clover (Trifolium pratense; Fabaceae).</title>
        <authorList>
            <person name="Istvanek J."/>
            <person name="Jaros M."/>
            <person name="Krenek A."/>
            <person name="Repkova J."/>
        </authorList>
    </citation>
    <scope>NUCLEOTIDE SEQUENCE [LARGE SCALE GENOMIC DNA]</scope>
    <source>
        <strain evidence="2">cv. Tatra</strain>
        <tissue evidence="1">Young leaves</tissue>
    </source>
</reference>
<name>A0A2K3KMV9_TRIPR</name>
<protein>
    <submittedName>
        <fullName evidence="1">Uncharacterized protein</fullName>
    </submittedName>
</protein>
<reference evidence="1 2" key="2">
    <citation type="journal article" date="2017" name="Front. Plant Sci.">
        <title>Gene Classification and Mining of Molecular Markers Useful in Red Clover (Trifolium pratense) Breeding.</title>
        <authorList>
            <person name="Istvanek J."/>
            <person name="Dluhosova J."/>
            <person name="Dluhos P."/>
            <person name="Patkova L."/>
            <person name="Nedelnik J."/>
            <person name="Repkova J."/>
        </authorList>
    </citation>
    <scope>NUCLEOTIDE SEQUENCE [LARGE SCALE GENOMIC DNA]</scope>
    <source>
        <strain evidence="2">cv. Tatra</strain>
        <tissue evidence="1">Young leaves</tissue>
    </source>
</reference>
<evidence type="ECO:0000313" key="1">
    <source>
        <dbReference type="EMBL" id="PNX67573.1"/>
    </source>
</evidence>
<comment type="caution">
    <text evidence="1">The sequence shown here is derived from an EMBL/GenBank/DDBJ whole genome shotgun (WGS) entry which is preliminary data.</text>
</comment>
<evidence type="ECO:0000313" key="2">
    <source>
        <dbReference type="Proteomes" id="UP000236291"/>
    </source>
</evidence>
<dbReference type="Proteomes" id="UP000236291">
    <property type="component" value="Unassembled WGS sequence"/>
</dbReference>
<gene>
    <name evidence="1" type="ORF">L195_g063580</name>
</gene>
<accession>A0A2K3KMV9</accession>
<sequence length="33" mass="3540">MYPRGVGLPTIIHSNTPIKGITKSMTEVDPQTG</sequence>
<dbReference type="AlphaFoldDB" id="A0A2K3KMV9"/>
<organism evidence="1 2">
    <name type="scientific">Trifolium pratense</name>
    <name type="common">Red clover</name>
    <dbReference type="NCBI Taxonomy" id="57577"/>
    <lineage>
        <taxon>Eukaryota</taxon>
        <taxon>Viridiplantae</taxon>
        <taxon>Streptophyta</taxon>
        <taxon>Embryophyta</taxon>
        <taxon>Tracheophyta</taxon>
        <taxon>Spermatophyta</taxon>
        <taxon>Magnoliopsida</taxon>
        <taxon>eudicotyledons</taxon>
        <taxon>Gunneridae</taxon>
        <taxon>Pentapetalae</taxon>
        <taxon>rosids</taxon>
        <taxon>fabids</taxon>
        <taxon>Fabales</taxon>
        <taxon>Fabaceae</taxon>
        <taxon>Papilionoideae</taxon>
        <taxon>50 kb inversion clade</taxon>
        <taxon>NPAAA clade</taxon>
        <taxon>Hologalegina</taxon>
        <taxon>IRL clade</taxon>
        <taxon>Trifolieae</taxon>
        <taxon>Trifolium</taxon>
    </lineage>
</organism>
<feature type="non-terminal residue" evidence="1">
    <location>
        <position position="33"/>
    </location>
</feature>